<feature type="transmembrane region" description="Helical" evidence="8">
    <location>
        <begin position="219"/>
        <end position="244"/>
    </location>
</feature>
<keyword evidence="5 8" id="KW-1133">Transmembrane helix</keyword>
<dbReference type="InterPro" id="IPR025966">
    <property type="entry name" value="OppC_N"/>
</dbReference>
<keyword evidence="11" id="KW-1185">Reference proteome</keyword>
<evidence type="ECO:0000256" key="5">
    <source>
        <dbReference type="ARBA" id="ARBA00022989"/>
    </source>
</evidence>
<comment type="subcellular location">
    <subcellularLocation>
        <location evidence="1 8">Cell membrane</location>
        <topology evidence="1 8">Multi-pass membrane protein</topology>
    </subcellularLocation>
</comment>
<name>A0A1T4KCK9_9FIRM</name>
<feature type="transmembrane region" description="Helical" evidence="8">
    <location>
        <begin position="269"/>
        <end position="287"/>
    </location>
</feature>
<dbReference type="STRING" id="142842.SAMN02745118_00708"/>
<dbReference type="InterPro" id="IPR000515">
    <property type="entry name" value="MetI-like"/>
</dbReference>
<dbReference type="AlphaFoldDB" id="A0A1T4KCK9"/>
<feature type="domain" description="ABC transmembrane type-1" evidence="9">
    <location>
        <begin position="98"/>
        <end position="287"/>
    </location>
</feature>
<evidence type="ECO:0000256" key="8">
    <source>
        <dbReference type="RuleBase" id="RU363032"/>
    </source>
</evidence>
<dbReference type="InterPro" id="IPR035906">
    <property type="entry name" value="MetI-like_sf"/>
</dbReference>
<evidence type="ECO:0000259" key="9">
    <source>
        <dbReference type="PROSITE" id="PS50928"/>
    </source>
</evidence>
<keyword evidence="2 8" id="KW-0813">Transport</keyword>
<comment type="similarity">
    <text evidence="7">Belongs to the binding-protein-dependent transport system permease family. OppBC subfamily.</text>
</comment>
<dbReference type="Gene3D" id="1.10.3720.10">
    <property type="entry name" value="MetI-like"/>
    <property type="match status" value="1"/>
</dbReference>
<dbReference type="GO" id="GO:0055085">
    <property type="term" value="P:transmembrane transport"/>
    <property type="evidence" value="ECO:0007669"/>
    <property type="project" value="InterPro"/>
</dbReference>
<dbReference type="EMBL" id="FUWM01000006">
    <property type="protein sequence ID" value="SJZ40045.1"/>
    <property type="molecule type" value="Genomic_DNA"/>
</dbReference>
<evidence type="ECO:0000256" key="3">
    <source>
        <dbReference type="ARBA" id="ARBA00022475"/>
    </source>
</evidence>
<keyword evidence="6 8" id="KW-0472">Membrane</keyword>
<dbReference type="Pfam" id="PF00528">
    <property type="entry name" value="BPD_transp_1"/>
    <property type="match status" value="1"/>
</dbReference>
<evidence type="ECO:0000313" key="10">
    <source>
        <dbReference type="EMBL" id="SJZ40045.1"/>
    </source>
</evidence>
<dbReference type="RefSeq" id="WP_200806410.1">
    <property type="nucleotide sequence ID" value="NZ_FUWM01000006.1"/>
</dbReference>
<evidence type="ECO:0000313" key="11">
    <source>
        <dbReference type="Proteomes" id="UP000190625"/>
    </source>
</evidence>
<feature type="transmembrane region" description="Helical" evidence="8">
    <location>
        <begin position="106"/>
        <end position="126"/>
    </location>
</feature>
<keyword evidence="4 8" id="KW-0812">Transmembrane</keyword>
<evidence type="ECO:0000256" key="2">
    <source>
        <dbReference type="ARBA" id="ARBA00022448"/>
    </source>
</evidence>
<feature type="transmembrane region" description="Helical" evidence="8">
    <location>
        <begin position="133"/>
        <end position="155"/>
    </location>
</feature>
<evidence type="ECO:0000256" key="7">
    <source>
        <dbReference type="ARBA" id="ARBA00024202"/>
    </source>
</evidence>
<feature type="transmembrane region" description="Helical" evidence="8">
    <location>
        <begin position="39"/>
        <end position="60"/>
    </location>
</feature>
<reference evidence="11" key="1">
    <citation type="submission" date="2017-02" db="EMBL/GenBank/DDBJ databases">
        <authorList>
            <person name="Varghese N."/>
            <person name="Submissions S."/>
        </authorList>
    </citation>
    <scope>NUCLEOTIDE SEQUENCE [LARGE SCALE GENOMIC DNA]</scope>
    <source>
        <strain evidence="11">ATCC BAA-73</strain>
    </source>
</reference>
<sequence>MALQNKSVQKESMQQKEEVEIYSPWREAWRKLKKNKMAMVGLGITVLLVIVAILAPYIALHDPLKVDLMKSLQPPSSEYPLGTDRLGRGIFSRIVHGARISLRVGLITQSIALIIGVTLGALAGYYGGWVDEVISYLINVFLAFPFLLFAIAIMATLGPGINNVFLALAIVSWPGLARIVRGQVMSLKSEEYVEAAKALGANDFKIILKHLIPNCMAPIIVTVTLGVASSILAEAGLSFLGLGAQPPTPSWGLMLSSGRSFIRTNPGMMVYPGLAIMVTILGLNLFGDGLRDALDPKMKDN</sequence>
<protein>
    <submittedName>
        <fullName evidence="10">Oligopeptide transport system permease protein</fullName>
    </submittedName>
</protein>
<dbReference type="NCBIfam" id="NF045474">
    <property type="entry name" value="Opp2C"/>
    <property type="match status" value="1"/>
</dbReference>
<feature type="transmembrane region" description="Helical" evidence="8">
    <location>
        <begin position="161"/>
        <end position="180"/>
    </location>
</feature>
<proteinExistence type="inferred from homology"/>
<dbReference type="SUPFAM" id="SSF161098">
    <property type="entry name" value="MetI-like"/>
    <property type="match status" value="1"/>
</dbReference>
<dbReference type="CDD" id="cd06261">
    <property type="entry name" value="TM_PBP2"/>
    <property type="match status" value="1"/>
</dbReference>
<organism evidence="10 11">
    <name type="scientific">Selenihalanaerobacter shriftii</name>
    <dbReference type="NCBI Taxonomy" id="142842"/>
    <lineage>
        <taxon>Bacteria</taxon>
        <taxon>Bacillati</taxon>
        <taxon>Bacillota</taxon>
        <taxon>Clostridia</taxon>
        <taxon>Halanaerobiales</taxon>
        <taxon>Halobacteroidaceae</taxon>
        <taxon>Selenihalanaerobacter</taxon>
    </lineage>
</organism>
<dbReference type="Proteomes" id="UP000190625">
    <property type="component" value="Unassembled WGS sequence"/>
</dbReference>
<dbReference type="PANTHER" id="PTHR43386:SF1">
    <property type="entry name" value="D,D-DIPEPTIDE TRANSPORT SYSTEM PERMEASE PROTEIN DDPC-RELATED"/>
    <property type="match status" value="1"/>
</dbReference>
<dbReference type="GO" id="GO:0005886">
    <property type="term" value="C:plasma membrane"/>
    <property type="evidence" value="ECO:0007669"/>
    <property type="project" value="UniProtKB-SubCell"/>
</dbReference>
<evidence type="ECO:0000256" key="4">
    <source>
        <dbReference type="ARBA" id="ARBA00022692"/>
    </source>
</evidence>
<accession>A0A1T4KCK9</accession>
<keyword evidence="3" id="KW-1003">Cell membrane</keyword>
<dbReference type="Pfam" id="PF12911">
    <property type="entry name" value="OppC_N"/>
    <property type="match status" value="1"/>
</dbReference>
<gene>
    <name evidence="10" type="ORF">SAMN02745118_00708</name>
</gene>
<dbReference type="InterPro" id="IPR050366">
    <property type="entry name" value="BP-dependent_transpt_permease"/>
</dbReference>
<evidence type="ECO:0000256" key="6">
    <source>
        <dbReference type="ARBA" id="ARBA00023136"/>
    </source>
</evidence>
<dbReference type="PANTHER" id="PTHR43386">
    <property type="entry name" value="OLIGOPEPTIDE TRANSPORT SYSTEM PERMEASE PROTEIN APPC"/>
    <property type="match status" value="1"/>
</dbReference>
<dbReference type="PROSITE" id="PS50928">
    <property type="entry name" value="ABC_TM1"/>
    <property type="match status" value="1"/>
</dbReference>
<dbReference type="InterPro" id="IPR053385">
    <property type="entry name" value="ABC_transport_permease"/>
</dbReference>
<evidence type="ECO:0000256" key="1">
    <source>
        <dbReference type="ARBA" id="ARBA00004651"/>
    </source>
</evidence>